<accession>A0A1H4ENA6</accession>
<dbReference type="OrthoDB" id="8565101at2"/>
<dbReference type="Proteomes" id="UP000199397">
    <property type="component" value="Unassembled WGS sequence"/>
</dbReference>
<organism evidence="2 3">
    <name type="scientific">Thiothrix caldifontis</name>
    <dbReference type="NCBI Taxonomy" id="525918"/>
    <lineage>
        <taxon>Bacteria</taxon>
        <taxon>Pseudomonadati</taxon>
        <taxon>Pseudomonadota</taxon>
        <taxon>Gammaproteobacteria</taxon>
        <taxon>Thiotrichales</taxon>
        <taxon>Thiotrichaceae</taxon>
        <taxon>Thiothrix</taxon>
    </lineage>
</organism>
<dbReference type="InterPro" id="IPR018490">
    <property type="entry name" value="cNMP-bd_dom_sf"/>
</dbReference>
<proteinExistence type="predicted"/>
<name>A0A1H4ENA6_9GAMM</name>
<dbReference type="PROSITE" id="PS50042">
    <property type="entry name" value="CNMP_BINDING_3"/>
    <property type="match status" value="1"/>
</dbReference>
<dbReference type="InterPro" id="IPR000595">
    <property type="entry name" value="cNMP-bd_dom"/>
</dbReference>
<dbReference type="STRING" id="525918.SAMN05660964_02657"/>
<dbReference type="SMART" id="SM00100">
    <property type="entry name" value="cNMP"/>
    <property type="match status" value="1"/>
</dbReference>
<dbReference type="CDD" id="cd00038">
    <property type="entry name" value="CAP_ED"/>
    <property type="match status" value="1"/>
</dbReference>
<evidence type="ECO:0000313" key="2">
    <source>
        <dbReference type="EMBL" id="SEA86329.1"/>
    </source>
</evidence>
<feature type="domain" description="Cyclic nucleotide-binding" evidence="1">
    <location>
        <begin position="19"/>
        <end position="121"/>
    </location>
</feature>
<dbReference type="AlphaFoldDB" id="A0A1H4ENA6"/>
<dbReference type="InterPro" id="IPR014710">
    <property type="entry name" value="RmlC-like_jellyroll"/>
</dbReference>
<dbReference type="RefSeq" id="WP_093069371.1">
    <property type="nucleotide sequence ID" value="NZ_FNQP01000016.1"/>
</dbReference>
<dbReference type="EMBL" id="FNQP01000016">
    <property type="protein sequence ID" value="SEA86329.1"/>
    <property type="molecule type" value="Genomic_DNA"/>
</dbReference>
<evidence type="ECO:0000313" key="3">
    <source>
        <dbReference type="Proteomes" id="UP000199397"/>
    </source>
</evidence>
<protein>
    <submittedName>
        <fullName evidence="2">Cyclic nucleotide-binding domain-containing protein</fullName>
    </submittedName>
</protein>
<sequence>MNNASSPLLEQVKDTCPEFCAALTDDEVLKFIRYTRLRELGSQEIVADIGEISDRFYLVIGGAVKLLQVDGEREFEVGQLNPGSLVGEMSFFDRQPRTVRLKARRSGVRLLEINRQMYNRIRIEEPYIATNLLEFVVRSLDFLVRHLSDENAKLHKQVTGLGYR</sequence>
<gene>
    <name evidence="2" type="ORF">SAMN05660964_02657</name>
</gene>
<keyword evidence="3" id="KW-1185">Reference proteome</keyword>
<dbReference type="SUPFAM" id="SSF51206">
    <property type="entry name" value="cAMP-binding domain-like"/>
    <property type="match status" value="1"/>
</dbReference>
<evidence type="ECO:0000259" key="1">
    <source>
        <dbReference type="PROSITE" id="PS50042"/>
    </source>
</evidence>
<reference evidence="2 3" key="1">
    <citation type="submission" date="2016-10" db="EMBL/GenBank/DDBJ databases">
        <authorList>
            <person name="de Groot N.N."/>
        </authorList>
    </citation>
    <scope>NUCLEOTIDE SEQUENCE [LARGE SCALE GENOMIC DNA]</scope>
    <source>
        <strain evidence="2 3">DSM 21228</strain>
    </source>
</reference>
<dbReference type="Pfam" id="PF00027">
    <property type="entry name" value="cNMP_binding"/>
    <property type="match status" value="1"/>
</dbReference>
<dbReference type="Gene3D" id="2.60.120.10">
    <property type="entry name" value="Jelly Rolls"/>
    <property type="match status" value="1"/>
</dbReference>